<evidence type="ECO:0000256" key="8">
    <source>
        <dbReference type="RuleBase" id="RU361189"/>
    </source>
</evidence>
<reference evidence="9 10" key="1">
    <citation type="journal article" date="2021" name="Commun. Biol.">
        <title>The genome of Shorea leprosula (Dipterocarpaceae) highlights the ecological relevance of drought in aseasonal tropical rainforests.</title>
        <authorList>
            <person name="Ng K.K.S."/>
            <person name="Kobayashi M.J."/>
            <person name="Fawcett J.A."/>
            <person name="Hatakeyama M."/>
            <person name="Paape T."/>
            <person name="Ng C.H."/>
            <person name="Ang C.C."/>
            <person name="Tnah L.H."/>
            <person name="Lee C.T."/>
            <person name="Nishiyama T."/>
            <person name="Sese J."/>
            <person name="O'Brien M.J."/>
            <person name="Copetti D."/>
            <person name="Mohd Noor M.I."/>
            <person name="Ong R.C."/>
            <person name="Putra M."/>
            <person name="Sireger I.Z."/>
            <person name="Indrioko S."/>
            <person name="Kosugi Y."/>
            <person name="Izuno A."/>
            <person name="Isagi Y."/>
            <person name="Lee S.L."/>
            <person name="Shimizu K.K."/>
        </authorList>
    </citation>
    <scope>NUCLEOTIDE SEQUENCE [LARGE SCALE GENOMIC DNA]</scope>
    <source>
        <strain evidence="9">214</strain>
    </source>
</reference>
<keyword evidence="4 8" id="KW-0812">Transmembrane</keyword>
<accession>A0AAV5KNI7</accession>
<feature type="transmembrane region" description="Helical" evidence="8">
    <location>
        <begin position="106"/>
        <end position="130"/>
    </location>
</feature>
<evidence type="ECO:0000256" key="6">
    <source>
        <dbReference type="ARBA" id="ARBA00023065"/>
    </source>
</evidence>
<dbReference type="Pfam" id="PF01496">
    <property type="entry name" value="V_ATPase_I"/>
    <property type="match status" value="2"/>
</dbReference>
<evidence type="ECO:0000313" key="9">
    <source>
        <dbReference type="EMBL" id="GKV26148.1"/>
    </source>
</evidence>
<proteinExistence type="inferred from homology"/>
<organism evidence="9 10">
    <name type="scientific">Rubroshorea leprosula</name>
    <dbReference type="NCBI Taxonomy" id="152421"/>
    <lineage>
        <taxon>Eukaryota</taxon>
        <taxon>Viridiplantae</taxon>
        <taxon>Streptophyta</taxon>
        <taxon>Embryophyta</taxon>
        <taxon>Tracheophyta</taxon>
        <taxon>Spermatophyta</taxon>
        <taxon>Magnoliopsida</taxon>
        <taxon>eudicotyledons</taxon>
        <taxon>Gunneridae</taxon>
        <taxon>Pentapetalae</taxon>
        <taxon>rosids</taxon>
        <taxon>malvids</taxon>
        <taxon>Malvales</taxon>
        <taxon>Dipterocarpaceae</taxon>
        <taxon>Rubroshorea</taxon>
    </lineage>
</organism>
<feature type="transmembrane region" description="Helical" evidence="8">
    <location>
        <begin position="288"/>
        <end position="308"/>
    </location>
</feature>
<comment type="caution">
    <text evidence="9">The sequence shown here is derived from an EMBL/GenBank/DDBJ whole genome shotgun (WGS) entry which is preliminary data.</text>
</comment>
<feature type="transmembrane region" description="Helical" evidence="8">
    <location>
        <begin position="404"/>
        <end position="425"/>
    </location>
</feature>
<gene>
    <name evidence="9" type="ORF">SLEP1_g35499</name>
</gene>
<dbReference type="InterPro" id="IPR002490">
    <property type="entry name" value="V-ATPase_116kDa_su"/>
</dbReference>
<dbReference type="GO" id="GO:0007035">
    <property type="term" value="P:vacuolar acidification"/>
    <property type="evidence" value="ECO:0007669"/>
    <property type="project" value="TreeGrafter"/>
</dbReference>
<keyword evidence="3 8" id="KW-0813">Transport</keyword>
<evidence type="ECO:0000256" key="4">
    <source>
        <dbReference type="ARBA" id="ARBA00022692"/>
    </source>
</evidence>
<dbReference type="Proteomes" id="UP001054252">
    <property type="component" value="Unassembled WGS sequence"/>
</dbReference>
<evidence type="ECO:0000256" key="1">
    <source>
        <dbReference type="ARBA" id="ARBA00004141"/>
    </source>
</evidence>
<dbReference type="GO" id="GO:0033179">
    <property type="term" value="C:proton-transporting V-type ATPase, V0 domain"/>
    <property type="evidence" value="ECO:0007669"/>
    <property type="project" value="InterPro"/>
</dbReference>
<dbReference type="GO" id="GO:0046961">
    <property type="term" value="F:proton-transporting ATPase activity, rotational mechanism"/>
    <property type="evidence" value="ECO:0007669"/>
    <property type="project" value="InterPro"/>
</dbReference>
<comment type="function">
    <text evidence="8">Essential component of the vacuolar proton pump (V-ATPase), a multimeric enzyme that catalyzes the translocation of protons across the membranes. Required for assembly and activity of the V-ATPase.</text>
</comment>
<evidence type="ECO:0000256" key="7">
    <source>
        <dbReference type="ARBA" id="ARBA00023136"/>
    </source>
</evidence>
<evidence type="ECO:0000256" key="2">
    <source>
        <dbReference type="ARBA" id="ARBA00009904"/>
    </source>
</evidence>
<dbReference type="PANTHER" id="PTHR11629:SF72">
    <property type="entry name" value="V-TYPE PROTON ATPASE SUBUNIT A1"/>
    <property type="match status" value="1"/>
</dbReference>
<evidence type="ECO:0000256" key="5">
    <source>
        <dbReference type="ARBA" id="ARBA00022989"/>
    </source>
</evidence>
<keyword evidence="10" id="KW-1185">Reference proteome</keyword>
<keyword evidence="7 8" id="KW-0472">Membrane</keyword>
<sequence length="444" mass="50783">MVRREKAVYDILDMLNFDVTKKCLVGEGWCPIFAKAQIHEVLQRATFDSNSQVGIIFHVMDAVDSPPTYFRTNHFTNAFQEIVDAYGVARYEEANPAVYTVITFPFLFAVMFGDWGHGICLLLGALVLIARESRLSTQKLGSFMEMLFGGRYVLLLIDAHTVGLVKYRDPYPFGVDPSWCGSRSELPFLNSLKMKMSILLGVAQMNLGIILSYFNAHFFGSSLDIWYQFVPQMIFLNCLFGYLSLLIIIKWCTGFQADLYHVMIYMFLSPTDDLGDNQLFWGQRPLQILLLLLAIVAVPWMLLPKPFILKKFHSERFQGRTYRMLGASEMDIDVEPDSARQHHEEFNFSEVFVHQMIHSIEFVLGAVSNTASYLRLWALSLAHSELSTVFYEKVLLLAWGYDNIVIGLLGLAVFAFATAFILLMMETLSAFLHALRLHWVEFQN</sequence>
<dbReference type="PANTHER" id="PTHR11629">
    <property type="entry name" value="VACUOLAR PROTON ATPASES"/>
    <property type="match status" value="1"/>
</dbReference>
<evidence type="ECO:0000313" key="10">
    <source>
        <dbReference type="Proteomes" id="UP001054252"/>
    </source>
</evidence>
<name>A0AAV5KNI7_9ROSI</name>
<comment type="subcellular location">
    <subcellularLocation>
        <location evidence="1">Membrane</location>
        <topology evidence="1">Multi-pass membrane protein</topology>
    </subcellularLocation>
</comment>
<feature type="transmembrane region" description="Helical" evidence="8">
    <location>
        <begin position="198"/>
        <end position="219"/>
    </location>
</feature>
<keyword evidence="5 8" id="KW-1133">Transmembrane helix</keyword>
<keyword evidence="8" id="KW-0375">Hydrogen ion transport</keyword>
<keyword evidence="6 8" id="KW-0406">Ion transport</keyword>
<comment type="similarity">
    <text evidence="2 8">Belongs to the V-ATPase 116 kDa subunit family.</text>
</comment>
<evidence type="ECO:0000256" key="3">
    <source>
        <dbReference type="ARBA" id="ARBA00022448"/>
    </source>
</evidence>
<dbReference type="AlphaFoldDB" id="A0AAV5KNI7"/>
<protein>
    <recommendedName>
        <fullName evidence="8">V-type proton ATPase subunit a</fullName>
    </recommendedName>
</protein>
<dbReference type="GO" id="GO:0051117">
    <property type="term" value="F:ATPase binding"/>
    <property type="evidence" value="ECO:0007669"/>
    <property type="project" value="TreeGrafter"/>
</dbReference>
<dbReference type="GO" id="GO:0016471">
    <property type="term" value="C:vacuolar proton-transporting V-type ATPase complex"/>
    <property type="evidence" value="ECO:0007669"/>
    <property type="project" value="TreeGrafter"/>
</dbReference>
<dbReference type="EMBL" id="BPVZ01000071">
    <property type="protein sequence ID" value="GKV26148.1"/>
    <property type="molecule type" value="Genomic_DNA"/>
</dbReference>